<dbReference type="InterPro" id="IPR011107">
    <property type="entry name" value="PPI_Ypi1"/>
</dbReference>
<keyword evidence="3" id="KW-1185">Reference proteome</keyword>
<accession>A0ABP0DY32</accession>
<feature type="compositionally biased region" description="Basic residues" evidence="1">
    <location>
        <begin position="154"/>
        <end position="166"/>
    </location>
</feature>
<feature type="region of interest" description="Disordered" evidence="1">
    <location>
        <begin position="1"/>
        <end position="190"/>
    </location>
</feature>
<proteinExistence type="predicted"/>
<dbReference type="Proteomes" id="UP001642502">
    <property type="component" value="Unassembled WGS sequence"/>
</dbReference>
<reference evidence="2 3" key="1">
    <citation type="submission" date="2024-01" db="EMBL/GenBank/DDBJ databases">
        <authorList>
            <person name="Allen C."/>
            <person name="Tagirdzhanova G."/>
        </authorList>
    </citation>
    <scope>NUCLEOTIDE SEQUENCE [LARGE SCALE GENOMIC DNA]</scope>
    <source>
        <strain evidence="2 3">CBS 119000</strain>
    </source>
</reference>
<feature type="compositionally biased region" description="Low complexity" evidence="1">
    <location>
        <begin position="73"/>
        <end position="90"/>
    </location>
</feature>
<dbReference type="EMBL" id="CAWUON010000104">
    <property type="protein sequence ID" value="CAK7273109.1"/>
    <property type="molecule type" value="Genomic_DNA"/>
</dbReference>
<feature type="compositionally biased region" description="Basic and acidic residues" evidence="1">
    <location>
        <begin position="177"/>
        <end position="190"/>
    </location>
</feature>
<protein>
    <submittedName>
        <fullName evidence="2">Type 1 phosphatases regulator ypi1</fullName>
    </submittedName>
</protein>
<evidence type="ECO:0000313" key="3">
    <source>
        <dbReference type="Proteomes" id="UP001642502"/>
    </source>
</evidence>
<dbReference type="Pfam" id="PF07491">
    <property type="entry name" value="PPI_Ypi1"/>
    <property type="match status" value="1"/>
</dbReference>
<gene>
    <name evidence="2" type="primary">YPI1</name>
    <name evidence="2" type="ORF">SEPCBS119000_005477</name>
</gene>
<comment type="caution">
    <text evidence="2">The sequence shown here is derived from an EMBL/GenBank/DDBJ whole genome shotgun (WGS) entry which is preliminary data.</text>
</comment>
<evidence type="ECO:0000313" key="2">
    <source>
        <dbReference type="EMBL" id="CAK7273109.1"/>
    </source>
</evidence>
<evidence type="ECO:0000256" key="1">
    <source>
        <dbReference type="SAM" id="MobiDB-lite"/>
    </source>
</evidence>
<name>A0ABP0DY32_9PEZI</name>
<organism evidence="2 3">
    <name type="scientific">Sporothrix epigloea</name>
    <dbReference type="NCBI Taxonomy" id="1892477"/>
    <lineage>
        <taxon>Eukaryota</taxon>
        <taxon>Fungi</taxon>
        <taxon>Dikarya</taxon>
        <taxon>Ascomycota</taxon>
        <taxon>Pezizomycotina</taxon>
        <taxon>Sordariomycetes</taxon>
        <taxon>Sordariomycetidae</taxon>
        <taxon>Ophiostomatales</taxon>
        <taxon>Ophiostomataceae</taxon>
        <taxon>Sporothrix</taxon>
    </lineage>
</organism>
<sequence length="190" mass="20307">MAVEAPRINASGSQTVTGAGPSTAPLTSEDGQPTAILRLRGAQRSDRSVQWAENVVDNEGLNRKKSKVDESSDSSSSDSDTDSSSSSDSDGGLAARSDADRAFRNRLGKNTRTGKPTSPHRHLPGCNGHGHDTEDDDSHGSGHDSNDDDNEHGKGRRGHGKGKGKEKRNPSPNAYEKMPRYDRPDRPPPL</sequence>